<organism evidence="1">
    <name type="scientific">Siphoviridae sp. ct5Px37</name>
    <dbReference type="NCBI Taxonomy" id="2826293"/>
    <lineage>
        <taxon>Viruses</taxon>
        <taxon>Duplodnaviria</taxon>
        <taxon>Heunggongvirae</taxon>
        <taxon>Uroviricota</taxon>
        <taxon>Caudoviricetes</taxon>
    </lineage>
</organism>
<accession>A0A8S5N3Z6</accession>
<name>A0A8S5N3Z6_9CAUD</name>
<dbReference type="EMBL" id="BK015055">
    <property type="protein sequence ID" value="DAD89200.1"/>
    <property type="molecule type" value="Genomic_DNA"/>
</dbReference>
<sequence length="74" mass="8362">MATRVEIAADMRRTFGSNALTKKQVGQYLGKKDRATYEFLRDVDAIPSSGGKRRTYLVIDLARKLERMQIPGSN</sequence>
<protein>
    <submittedName>
        <fullName evidence="1">Uncharacterized protein</fullName>
    </submittedName>
</protein>
<evidence type="ECO:0000313" key="1">
    <source>
        <dbReference type="EMBL" id="DAD89200.1"/>
    </source>
</evidence>
<reference evidence="1" key="1">
    <citation type="journal article" date="2021" name="Proc. Natl. Acad. Sci. U.S.A.">
        <title>A Catalog of Tens of Thousands of Viruses from Human Metagenomes Reveals Hidden Associations with Chronic Diseases.</title>
        <authorList>
            <person name="Tisza M.J."/>
            <person name="Buck C.B."/>
        </authorList>
    </citation>
    <scope>NUCLEOTIDE SEQUENCE</scope>
    <source>
        <strain evidence="1">Ct5Px37</strain>
    </source>
</reference>
<proteinExistence type="predicted"/>